<evidence type="ECO:0000313" key="3">
    <source>
        <dbReference type="EMBL" id="CAF0938313.1"/>
    </source>
</evidence>
<feature type="region of interest" description="Disordered" evidence="1">
    <location>
        <begin position="224"/>
        <end position="249"/>
    </location>
</feature>
<organism evidence="3 4">
    <name type="scientific">Brachionus calyciflorus</name>
    <dbReference type="NCBI Taxonomy" id="104777"/>
    <lineage>
        <taxon>Eukaryota</taxon>
        <taxon>Metazoa</taxon>
        <taxon>Spiralia</taxon>
        <taxon>Gnathifera</taxon>
        <taxon>Rotifera</taxon>
        <taxon>Eurotatoria</taxon>
        <taxon>Monogononta</taxon>
        <taxon>Pseudotrocha</taxon>
        <taxon>Ploima</taxon>
        <taxon>Brachionidae</taxon>
        <taxon>Brachionus</taxon>
    </lineage>
</organism>
<evidence type="ECO:0000256" key="1">
    <source>
        <dbReference type="SAM" id="MobiDB-lite"/>
    </source>
</evidence>
<dbReference type="Proteomes" id="UP000663879">
    <property type="component" value="Unassembled WGS sequence"/>
</dbReference>
<accession>A0A814CCJ8</accession>
<evidence type="ECO:0000259" key="2">
    <source>
        <dbReference type="Pfam" id="PF10551"/>
    </source>
</evidence>
<dbReference type="AlphaFoldDB" id="A0A814CCJ8"/>
<proteinExistence type="predicted"/>
<dbReference type="Pfam" id="PF10551">
    <property type="entry name" value="MULE"/>
    <property type="match status" value="1"/>
</dbReference>
<feature type="domain" description="MULE transposase" evidence="2">
    <location>
        <begin position="2"/>
        <end position="69"/>
    </location>
</feature>
<evidence type="ECO:0000313" key="4">
    <source>
        <dbReference type="Proteomes" id="UP000663879"/>
    </source>
</evidence>
<sequence length="249" mass="29404">MIPCVFILMDRRRTVDYEEILDAIIKEAKVHNFVLNPKQIMMDFEQATIKAFTNKFPEIKSKGCLFHLGQSIFRKFTKLGFKTDYDENSEVNNWFRRLFSLAMIPLNQVETQWQNILTDQPVFEEDSKNKKMEKFLDYFAFVGVAHPNIFKSIDVFQKQETAAFVKYQHAIQGKPAPPRKKLEIFKDNQIKTYKKMLIENDLTLDRYVKYVMPLFIFRKTKNVSENESDISDSEEENGDLSSDDEETFD</sequence>
<name>A0A814CCJ8_9BILA</name>
<dbReference type="OrthoDB" id="93990at2759"/>
<gene>
    <name evidence="3" type="ORF">OXX778_LOCUS13288</name>
</gene>
<keyword evidence="4" id="KW-1185">Reference proteome</keyword>
<feature type="compositionally biased region" description="Acidic residues" evidence="1">
    <location>
        <begin position="226"/>
        <end position="249"/>
    </location>
</feature>
<protein>
    <recommendedName>
        <fullName evidence="2">MULE transposase domain-containing protein</fullName>
    </recommendedName>
</protein>
<comment type="caution">
    <text evidence="3">The sequence shown here is derived from an EMBL/GenBank/DDBJ whole genome shotgun (WGS) entry which is preliminary data.</text>
</comment>
<dbReference type="InterPro" id="IPR018289">
    <property type="entry name" value="MULE_transposase_dom"/>
</dbReference>
<reference evidence="3" key="1">
    <citation type="submission" date="2021-02" db="EMBL/GenBank/DDBJ databases">
        <authorList>
            <person name="Nowell W R."/>
        </authorList>
    </citation>
    <scope>NUCLEOTIDE SEQUENCE</scope>
    <source>
        <strain evidence="3">Ploen Becks lab</strain>
    </source>
</reference>
<dbReference type="EMBL" id="CAJNOC010002528">
    <property type="protein sequence ID" value="CAF0938313.1"/>
    <property type="molecule type" value="Genomic_DNA"/>
</dbReference>